<dbReference type="Pfam" id="PF06804">
    <property type="entry name" value="Lipoprotein_18"/>
    <property type="match status" value="1"/>
</dbReference>
<protein>
    <submittedName>
        <fullName evidence="1">Outer membrane protein assembly factor BamC</fullName>
    </submittedName>
</protein>
<dbReference type="InterPro" id="IPR010653">
    <property type="entry name" value="NlpB/DapX"/>
</dbReference>
<dbReference type="Gene3D" id="3.30.310.170">
    <property type="entry name" value="Outer membrane protein assembly factor BamC"/>
    <property type="match status" value="1"/>
</dbReference>
<dbReference type="AlphaFoldDB" id="A0A9E4K7B0"/>
<evidence type="ECO:0000313" key="2">
    <source>
        <dbReference type="Proteomes" id="UP000886687"/>
    </source>
</evidence>
<sequence>MHLNPTLLSLISLILFISGCSSDGGYFSDSEREYRSQKESVDDLEIPPDLSSNAIQDAMTIPGAGSASYEEYATQREKRSFGTIVAEEVLPSFEGIQVERDGDKRWLVIAATPTKVWPKVIEFWRKNGLLLVEQNPAVGVMKTDWLESRADIKQGYITEFFRQALGSVYSSATRDQFRVRLDNGLEPGTTELYLTHRGMEEKLKEDISGDADTTYWSPRPNDPDIEASMLRSLMVHLGVANEKAQQAISAPDSKQDRARLVETDEQPELWIDEAFARAWRLTGVALDRVGFAVEDRDRSSGTYFVRYSNLLNEEQEEKGFFSLLAFWDDEESKIDTEVQYQVKLLAEGEATRVVVRNEQGEAADQVAVKTILGLIHEQIR</sequence>
<dbReference type="Proteomes" id="UP000886687">
    <property type="component" value="Unassembled WGS sequence"/>
</dbReference>
<gene>
    <name evidence="1" type="primary">bamC</name>
    <name evidence="1" type="ORF">JAZ04_14590</name>
</gene>
<name>A0A9E4K7B0_9GAMM</name>
<dbReference type="InterPro" id="IPR042268">
    <property type="entry name" value="BamC_C"/>
</dbReference>
<dbReference type="EMBL" id="JAEPDI010000012">
    <property type="protein sequence ID" value="MCG7940065.1"/>
    <property type="molecule type" value="Genomic_DNA"/>
</dbReference>
<evidence type="ECO:0000313" key="1">
    <source>
        <dbReference type="EMBL" id="MCG7940065.1"/>
    </source>
</evidence>
<reference evidence="1" key="1">
    <citation type="journal article" date="2021" name="Proc. Natl. Acad. Sci. U.S.A.">
        <title>Global biogeography of chemosynthetic symbionts reveals both localized and globally distributed symbiont groups. .</title>
        <authorList>
            <person name="Osvatic J.T."/>
            <person name="Wilkins L.G.E."/>
            <person name="Leibrecht L."/>
            <person name="Leray M."/>
            <person name="Zauner S."/>
            <person name="Polzin J."/>
            <person name="Camacho Y."/>
            <person name="Gros O."/>
            <person name="van Gils J.A."/>
            <person name="Eisen J.A."/>
            <person name="Petersen J.M."/>
            <person name="Yuen B."/>
        </authorList>
    </citation>
    <scope>NUCLEOTIDE SEQUENCE</scope>
    <source>
        <strain evidence="1">MAGL173</strain>
    </source>
</reference>
<organism evidence="1 2">
    <name type="scientific">Candidatus Thiodiazotropha lotti</name>
    <dbReference type="NCBI Taxonomy" id="2792787"/>
    <lineage>
        <taxon>Bacteria</taxon>
        <taxon>Pseudomonadati</taxon>
        <taxon>Pseudomonadota</taxon>
        <taxon>Gammaproteobacteria</taxon>
        <taxon>Chromatiales</taxon>
        <taxon>Sedimenticolaceae</taxon>
        <taxon>Candidatus Thiodiazotropha</taxon>
    </lineage>
</organism>
<accession>A0A9E4K7B0</accession>
<comment type="caution">
    <text evidence="1">The sequence shown here is derived from an EMBL/GenBank/DDBJ whole genome shotgun (WGS) entry which is preliminary data.</text>
</comment>
<proteinExistence type="predicted"/>